<accession>A0ABQ2EAQ7</accession>
<comment type="caution">
    <text evidence="3">The sequence shown here is derived from an EMBL/GenBank/DDBJ whole genome shotgun (WGS) entry which is preliminary data.</text>
</comment>
<dbReference type="PROSITE" id="PS51257">
    <property type="entry name" value="PROKAR_LIPOPROTEIN"/>
    <property type="match status" value="1"/>
</dbReference>
<proteinExistence type="predicted"/>
<evidence type="ECO:0000256" key="1">
    <source>
        <dbReference type="SAM" id="MobiDB-lite"/>
    </source>
</evidence>
<dbReference type="RefSeq" id="WP_132984932.1">
    <property type="nucleotide sequence ID" value="NZ_BMME01000001.1"/>
</dbReference>
<name>A0ABQ2EAQ7_9GAMM</name>
<sequence length="206" mass="21368">MAHSSRRPVLALIALACLAAAGCARDEVVSASGTDQPPATSAPPPAPRSSLEPDTTNAPIERAAPPTLQPVALGRFDAADRVSRAMTGALRIEDSRITGDNGAGFLTERVAIVRGGDEFTAGQRYADVMMVDAGRPVELRRVLDETRADDGQAFCGSMKTGFLALASYEEAGIRVVKLVALQGDGIPAATAEDTQLCAATSYEAAP</sequence>
<dbReference type="Proteomes" id="UP000599009">
    <property type="component" value="Unassembled WGS sequence"/>
</dbReference>
<protein>
    <submittedName>
        <fullName evidence="3">Uncharacterized protein</fullName>
    </submittedName>
</protein>
<gene>
    <name evidence="3" type="ORF">GCM10011394_11410</name>
</gene>
<evidence type="ECO:0000313" key="4">
    <source>
        <dbReference type="Proteomes" id="UP000599009"/>
    </source>
</evidence>
<dbReference type="EMBL" id="BMME01000001">
    <property type="protein sequence ID" value="GGK04156.1"/>
    <property type="molecule type" value="Genomic_DNA"/>
</dbReference>
<feature type="chain" id="PRO_5046380264" evidence="2">
    <location>
        <begin position="27"/>
        <end position="206"/>
    </location>
</feature>
<feature type="signal peptide" evidence="2">
    <location>
        <begin position="1"/>
        <end position="26"/>
    </location>
</feature>
<keyword evidence="2" id="KW-0732">Signal</keyword>
<organism evidence="3 4">
    <name type="scientific">Luteimonas terricola</name>
    <dbReference type="NCBI Taxonomy" id="645597"/>
    <lineage>
        <taxon>Bacteria</taxon>
        <taxon>Pseudomonadati</taxon>
        <taxon>Pseudomonadota</taxon>
        <taxon>Gammaproteobacteria</taxon>
        <taxon>Lysobacterales</taxon>
        <taxon>Lysobacteraceae</taxon>
        <taxon>Luteimonas</taxon>
    </lineage>
</organism>
<evidence type="ECO:0000256" key="2">
    <source>
        <dbReference type="SAM" id="SignalP"/>
    </source>
</evidence>
<keyword evidence="4" id="KW-1185">Reference proteome</keyword>
<evidence type="ECO:0000313" key="3">
    <source>
        <dbReference type="EMBL" id="GGK04156.1"/>
    </source>
</evidence>
<reference evidence="4" key="1">
    <citation type="journal article" date="2019" name="Int. J. Syst. Evol. Microbiol.">
        <title>The Global Catalogue of Microorganisms (GCM) 10K type strain sequencing project: providing services to taxonomists for standard genome sequencing and annotation.</title>
        <authorList>
            <consortium name="The Broad Institute Genomics Platform"/>
            <consortium name="The Broad Institute Genome Sequencing Center for Infectious Disease"/>
            <person name="Wu L."/>
            <person name="Ma J."/>
        </authorList>
    </citation>
    <scope>NUCLEOTIDE SEQUENCE [LARGE SCALE GENOMIC DNA]</scope>
    <source>
        <strain evidence="4">CGMCC 1.8985</strain>
    </source>
</reference>
<feature type="region of interest" description="Disordered" evidence="1">
    <location>
        <begin position="30"/>
        <end position="66"/>
    </location>
</feature>